<proteinExistence type="predicted"/>
<reference evidence="2 3" key="1">
    <citation type="submission" date="2020-06" db="EMBL/GenBank/DDBJ databases">
        <authorList>
            <person name="Li R."/>
            <person name="Bekaert M."/>
        </authorList>
    </citation>
    <scope>NUCLEOTIDE SEQUENCE [LARGE SCALE GENOMIC DNA]</scope>
    <source>
        <strain evidence="3">wild</strain>
    </source>
</reference>
<keyword evidence="1" id="KW-0802">TPR repeat</keyword>
<gene>
    <name evidence="2" type="ORF">MCOR_54038</name>
</gene>
<organism evidence="2 3">
    <name type="scientific">Mytilus coruscus</name>
    <name type="common">Sea mussel</name>
    <dbReference type="NCBI Taxonomy" id="42192"/>
    <lineage>
        <taxon>Eukaryota</taxon>
        <taxon>Metazoa</taxon>
        <taxon>Spiralia</taxon>
        <taxon>Lophotrochozoa</taxon>
        <taxon>Mollusca</taxon>
        <taxon>Bivalvia</taxon>
        <taxon>Autobranchia</taxon>
        <taxon>Pteriomorphia</taxon>
        <taxon>Mytilida</taxon>
        <taxon>Mytiloidea</taxon>
        <taxon>Mytilidae</taxon>
        <taxon>Mytilinae</taxon>
        <taxon>Mytilus</taxon>
    </lineage>
</organism>
<feature type="repeat" description="TPR" evidence="1">
    <location>
        <begin position="168"/>
        <end position="201"/>
    </location>
</feature>
<dbReference type="InterPro" id="IPR019734">
    <property type="entry name" value="TPR_rpt"/>
</dbReference>
<evidence type="ECO:0000313" key="2">
    <source>
        <dbReference type="EMBL" id="CAC5421958.1"/>
    </source>
</evidence>
<dbReference type="SUPFAM" id="SSF48452">
    <property type="entry name" value="TPR-like"/>
    <property type="match status" value="1"/>
</dbReference>
<dbReference type="Proteomes" id="UP000507470">
    <property type="component" value="Unassembled WGS sequence"/>
</dbReference>
<protein>
    <submittedName>
        <fullName evidence="2">Uncharacterized protein</fullName>
    </submittedName>
</protein>
<name>A0A6J8ENA3_MYTCO</name>
<dbReference type="InterPro" id="IPR011990">
    <property type="entry name" value="TPR-like_helical_dom_sf"/>
</dbReference>
<dbReference type="OrthoDB" id="6151876at2759"/>
<accession>A0A6J8ENA3</accession>
<evidence type="ECO:0000313" key="3">
    <source>
        <dbReference type="Proteomes" id="UP000507470"/>
    </source>
</evidence>
<keyword evidence="3" id="KW-1185">Reference proteome</keyword>
<sequence>MEDTVTQDLSIALYRYLCQHIVGTEDYVKQIRLMNAARDNISSCKDETVITSGSFGEGLDMRGTDLDIMFVTTTLEVYEDVKPFFNSNTTYFSMEKDDVKPGYAQLKLVYCRSQSVLKQCEEQNAYAYFLNFLCYYHLNDVRQCQDSLQGLQLVINEGYLMECPYKKSFAYNLLGVALQLLGDKESARHAFLQSVELWPNELYNSAVKRLLLMN</sequence>
<dbReference type="AlphaFoldDB" id="A0A6J8ENA3"/>
<dbReference type="Gene3D" id="1.25.40.10">
    <property type="entry name" value="Tetratricopeptide repeat domain"/>
    <property type="match status" value="1"/>
</dbReference>
<evidence type="ECO:0000256" key="1">
    <source>
        <dbReference type="PROSITE-ProRule" id="PRU00339"/>
    </source>
</evidence>
<dbReference type="EMBL" id="CACVKT020009467">
    <property type="protein sequence ID" value="CAC5421958.1"/>
    <property type="molecule type" value="Genomic_DNA"/>
</dbReference>
<dbReference type="PROSITE" id="PS50005">
    <property type="entry name" value="TPR"/>
    <property type="match status" value="1"/>
</dbReference>